<proteinExistence type="predicted"/>
<feature type="non-terminal residue" evidence="2">
    <location>
        <position position="1"/>
    </location>
</feature>
<reference evidence="2" key="1">
    <citation type="submission" date="2023-06" db="EMBL/GenBank/DDBJ databases">
        <authorList>
            <person name="Delattre M."/>
        </authorList>
    </citation>
    <scope>NUCLEOTIDE SEQUENCE</scope>
    <source>
        <strain evidence="2">AF72</strain>
    </source>
</reference>
<comment type="caution">
    <text evidence="2">The sequence shown here is derived from an EMBL/GenBank/DDBJ whole genome shotgun (WGS) entry which is preliminary data.</text>
</comment>
<organism evidence="2 3">
    <name type="scientific">Mesorhabditis spiculigera</name>
    <dbReference type="NCBI Taxonomy" id="96644"/>
    <lineage>
        <taxon>Eukaryota</taxon>
        <taxon>Metazoa</taxon>
        <taxon>Ecdysozoa</taxon>
        <taxon>Nematoda</taxon>
        <taxon>Chromadorea</taxon>
        <taxon>Rhabditida</taxon>
        <taxon>Rhabditina</taxon>
        <taxon>Rhabditomorpha</taxon>
        <taxon>Rhabditoidea</taxon>
        <taxon>Rhabditidae</taxon>
        <taxon>Mesorhabditinae</taxon>
        <taxon>Mesorhabditis</taxon>
    </lineage>
</organism>
<sequence length="337" mass="38835">MTLNNFINSTTSYKKTEYLPELICRGLSSHHLRTRKGERCLVPYHNKRIPQYEYPRSSLRSERCFCHTKKRCALALRGIMQGVDVILLADVVNVRHVLTEPPDFEEWVLVWQIIRRRPLETDRNRHGFQPDRDRDVFNVLSCQDSHHSPSGRHRIRSSSRAAGNPCLPSPAIANGRPPSNPCFNSEMNLTLLLTGLAVTNRSFATDGDYGHSQCYNSMAFNSWKLSSKAGIVDCPNTDNGYCYKFAAPNFARWTCPSDDLWTDEHGCKSEGSYDSTMKKKPNEALEFVNLPRAIHQRLLDFVGMDDPKTRFRYARTSLNEEWQIWSRQFRCQLRVNG</sequence>
<keyword evidence="3" id="KW-1185">Reference proteome</keyword>
<dbReference type="Proteomes" id="UP001177023">
    <property type="component" value="Unassembled WGS sequence"/>
</dbReference>
<accession>A0AA36CHK6</accession>
<evidence type="ECO:0000313" key="3">
    <source>
        <dbReference type="Proteomes" id="UP001177023"/>
    </source>
</evidence>
<evidence type="ECO:0000313" key="2">
    <source>
        <dbReference type="EMBL" id="CAJ0568517.1"/>
    </source>
</evidence>
<dbReference type="AlphaFoldDB" id="A0AA36CHK6"/>
<protein>
    <submittedName>
        <fullName evidence="2">Uncharacterized protein</fullName>
    </submittedName>
</protein>
<dbReference type="EMBL" id="CATQJA010001757">
    <property type="protein sequence ID" value="CAJ0568517.1"/>
    <property type="molecule type" value="Genomic_DNA"/>
</dbReference>
<evidence type="ECO:0000256" key="1">
    <source>
        <dbReference type="SAM" id="MobiDB-lite"/>
    </source>
</evidence>
<gene>
    <name evidence="2" type="ORF">MSPICULIGERA_LOCUS7034</name>
</gene>
<name>A0AA36CHK6_9BILA</name>
<feature type="region of interest" description="Disordered" evidence="1">
    <location>
        <begin position="144"/>
        <end position="170"/>
    </location>
</feature>